<evidence type="ECO:0000256" key="1">
    <source>
        <dbReference type="SAM" id="SignalP"/>
    </source>
</evidence>
<dbReference type="Proteomes" id="UP000492821">
    <property type="component" value="Unassembled WGS sequence"/>
</dbReference>
<protein>
    <submittedName>
        <fullName evidence="3">Uncharacterized protein</fullName>
    </submittedName>
</protein>
<organism evidence="2 3">
    <name type="scientific">Panagrellus redivivus</name>
    <name type="common">Microworm</name>
    <dbReference type="NCBI Taxonomy" id="6233"/>
    <lineage>
        <taxon>Eukaryota</taxon>
        <taxon>Metazoa</taxon>
        <taxon>Ecdysozoa</taxon>
        <taxon>Nematoda</taxon>
        <taxon>Chromadorea</taxon>
        <taxon>Rhabditida</taxon>
        <taxon>Tylenchina</taxon>
        <taxon>Panagrolaimomorpha</taxon>
        <taxon>Panagrolaimoidea</taxon>
        <taxon>Panagrolaimidae</taxon>
        <taxon>Panagrellus</taxon>
    </lineage>
</organism>
<reference evidence="3" key="2">
    <citation type="submission" date="2020-10" db="UniProtKB">
        <authorList>
            <consortium name="WormBaseParasite"/>
        </authorList>
    </citation>
    <scope>IDENTIFICATION</scope>
</reference>
<evidence type="ECO:0000313" key="2">
    <source>
        <dbReference type="Proteomes" id="UP000492821"/>
    </source>
</evidence>
<sequence length="75" mass="8634">MTPKLIILFLVFIAVTAMPKTLYSQSFGDFDYQNVVYDDPSEYAGYFDPPPISRENGFDDELLRQEPPTGNNLFY</sequence>
<feature type="signal peptide" evidence="1">
    <location>
        <begin position="1"/>
        <end position="17"/>
    </location>
</feature>
<proteinExistence type="predicted"/>
<reference evidence="2" key="1">
    <citation type="journal article" date="2013" name="Genetics">
        <title>The draft genome and transcriptome of Panagrellus redivivus are shaped by the harsh demands of a free-living lifestyle.</title>
        <authorList>
            <person name="Srinivasan J."/>
            <person name="Dillman A.R."/>
            <person name="Macchietto M.G."/>
            <person name="Heikkinen L."/>
            <person name="Lakso M."/>
            <person name="Fracchia K.M."/>
            <person name="Antoshechkin I."/>
            <person name="Mortazavi A."/>
            <person name="Wong G."/>
            <person name="Sternberg P.W."/>
        </authorList>
    </citation>
    <scope>NUCLEOTIDE SEQUENCE [LARGE SCALE GENOMIC DNA]</scope>
    <source>
        <strain evidence="2">MT8872</strain>
    </source>
</reference>
<keyword evidence="2" id="KW-1185">Reference proteome</keyword>
<dbReference type="AlphaFoldDB" id="A0A7E4W516"/>
<accession>A0A7E4W516</accession>
<keyword evidence="1" id="KW-0732">Signal</keyword>
<name>A0A7E4W516_PANRE</name>
<evidence type="ECO:0000313" key="3">
    <source>
        <dbReference type="WBParaSite" id="Pan_g6426.t1"/>
    </source>
</evidence>
<feature type="chain" id="PRO_5028981850" evidence="1">
    <location>
        <begin position="18"/>
        <end position="75"/>
    </location>
</feature>
<dbReference type="WBParaSite" id="Pan_g6426.t1">
    <property type="protein sequence ID" value="Pan_g6426.t1"/>
    <property type="gene ID" value="Pan_g6426"/>
</dbReference>